<evidence type="ECO:0000256" key="4">
    <source>
        <dbReference type="SAM" id="Phobius"/>
    </source>
</evidence>
<organism evidence="6 7">
    <name type="scientific">Thraustotheca clavata</name>
    <dbReference type="NCBI Taxonomy" id="74557"/>
    <lineage>
        <taxon>Eukaryota</taxon>
        <taxon>Sar</taxon>
        <taxon>Stramenopiles</taxon>
        <taxon>Oomycota</taxon>
        <taxon>Saprolegniomycetes</taxon>
        <taxon>Saprolegniales</taxon>
        <taxon>Achlyaceae</taxon>
        <taxon>Thraustotheca</taxon>
    </lineage>
</organism>
<evidence type="ECO:0000313" key="7">
    <source>
        <dbReference type="Proteomes" id="UP000243217"/>
    </source>
</evidence>
<evidence type="ECO:0000313" key="6">
    <source>
        <dbReference type="EMBL" id="OQR81645.1"/>
    </source>
</evidence>
<feature type="non-terminal residue" evidence="6">
    <location>
        <position position="627"/>
    </location>
</feature>
<feature type="transmembrane region" description="Helical" evidence="4">
    <location>
        <begin position="565"/>
        <end position="585"/>
    </location>
</feature>
<proteinExistence type="predicted"/>
<dbReference type="PANTHER" id="PTHR20992">
    <property type="entry name" value="AT15442P-RELATED"/>
    <property type="match status" value="1"/>
</dbReference>
<keyword evidence="2" id="KW-0863">Zinc-finger</keyword>
<dbReference type="PROSITE" id="PS01358">
    <property type="entry name" value="ZF_RANBP2_1"/>
    <property type="match status" value="1"/>
</dbReference>
<dbReference type="PANTHER" id="PTHR20992:SF9">
    <property type="entry name" value="AT15442P-RELATED"/>
    <property type="match status" value="1"/>
</dbReference>
<keyword evidence="1" id="KW-0479">Metal-binding</keyword>
<accession>A0A1V9Y7E1</accession>
<sequence>MSSAFFRQQAQSIVFSTPALTSNQPPQRRPLHHVKTNASPFQVESIVQHRKLNCTLSEPELHRLNPGLQYLKSVLYKDATIAGSEILRQHFSDIMAKEEAKTLDLTKKREAAEREMMSRIDKESAEFDRFETLRLEAALAAYLKEQKASYLKHVGERKAKLYGDYQAVFDRKVVNWTCINCGTENQRLLYRCEWCGESSYLQGTRELRYLFTSSSSVFTVGCYRIDHHLSEEPGDEGLQFFLYEEPARRWCRTRLQRLASKTCSLIQVVVGRTCLNGKVHDDGKFMEWDDGMLWKRIYTAVPQRYQKVPPSLAKRQTTTVRETPRAVAKHLKRIDNSLSIAPILLSIHQNKSVDVQTTACLAIARAITEGQSYYDSIHDIIECVAAVLSTHRLNASAVYAATTVLWARIGSKYKMKLFQVTIPNEQHHKVVAALQDDLKLENVTSIEARTSSIVTFRAEDGEMQPILTALQKMGVGVQFGFCDVMSLTPGTSISKRKPKVNGKGKSRPRRALLQRSTEVGTAIPVAEIYAHIEASTVLSRDSIGMLFISSSIAGIGLAVDSSTCVVASMLLSPLMGPILGCSFGFAIRDRNMFLNGLLNELFALVITLLLGVLIGILLAPYAAELKW</sequence>
<dbReference type="InterPro" id="IPR001876">
    <property type="entry name" value="Znf_RanBP2"/>
</dbReference>
<keyword evidence="4" id="KW-1133">Transmembrane helix</keyword>
<dbReference type="GO" id="GO:0008270">
    <property type="term" value="F:zinc ion binding"/>
    <property type="evidence" value="ECO:0007669"/>
    <property type="project" value="UniProtKB-KW"/>
</dbReference>
<dbReference type="EMBL" id="JNBS01004938">
    <property type="protein sequence ID" value="OQR81645.1"/>
    <property type="molecule type" value="Genomic_DNA"/>
</dbReference>
<evidence type="ECO:0000256" key="3">
    <source>
        <dbReference type="ARBA" id="ARBA00022833"/>
    </source>
</evidence>
<keyword evidence="4" id="KW-0472">Membrane</keyword>
<evidence type="ECO:0000259" key="5">
    <source>
        <dbReference type="PROSITE" id="PS01358"/>
    </source>
</evidence>
<dbReference type="Pfam" id="PF04087">
    <property type="entry name" value="DUF389"/>
    <property type="match status" value="1"/>
</dbReference>
<dbReference type="AlphaFoldDB" id="A0A1V9Y7E1"/>
<name>A0A1V9Y7E1_9STRA</name>
<keyword evidence="7" id="KW-1185">Reference proteome</keyword>
<gene>
    <name evidence="6" type="ORF">THRCLA_11537</name>
</gene>
<feature type="transmembrane region" description="Helical" evidence="4">
    <location>
        <begin position="597"/>
        <end position="623"/>
    </location>
</feature>
<evidence type="ECO:0000256" key="1">
    <source>
        <dbReference type="ARBA" id="ARBA00022723"/>
    </source>
</evidence>
<dbReference type="Proteomes" id="UP000243217">
    <property type="component" value="Unassembled WGS sequence"/>
</dbReference>
<feature type="domain" description="RanBP2-type" evidence="5">
    <location>
        <begin position="176"/>
        <end position="195"/>
    </location>
</feature>
<comment type="caution">
    <text evidence="6">The sequence shown here is derived from an EMBL/GenBank/DDBJ whole genome shotgun (WGS) entry which is preliminary data.</text>
</comment>
<protein>
    <recommendedName>
        <fullName evidence="5">RanBP2-type domain-containing protein</fullName>
    </recommendedName>
</protein>
<reference evidence="6 7" key="1">
    <citation type="journal article" date="2014" name="Genome Biol. Evol.">
        <title>The secreted proteins of Achlya hypogyna and Thraustotheca clavata identify the ancestral oomycete secretome and reveal gene acquisitions by horizontal gene transfer.</title>
        <authorList>
            <person name="Misner I."/>
            <person name="Blouin N."/>
            <person name="Leonard G."/>
            <person name="Richards T.A."/>
            <person name="Lane C.E."/>
        </authorList>
    </citation>
    <scope>NUCLEOTIDE SEQUENCE [LARGE SCALE GENOMIC DNA]</scope>
    <source>
        <strain evidence="6 7">ATCC 34112</strain>
    </source>
</reference>
<keyword evidence="4" id="KW-0812">Transmembrane</keyword>
<evidence type="ECO:0000256" key="2">
    <source>
        <dbReference type="ARBA" id="ARBA00022771"/>
    </source>
</evidence>
<keyword evidence="3" id="KW-0862">Zinc</keyword>
<dbReference type="OrthoDB" id="543859at2759"/>
<dbReference type="InterPro" id="IPR005240">
    <property type="entry name" value="DUF389"/>
</dbReference>